<keyword evidence="3" id="KW-1185">Reference proteome</keyword>
<protein>
    <recommendedName>
        <fullName evidence="1">FH2 domain-containing protein</fullName>
    </recommendedName>
</protein>
<proteinExistence type="predicted"/>
<sequence>MQQRLKMGASFSCPGLGIAPRQPWADLDVPLPPPTDDDDVDGAYLLLITHRGATGLVREELARLESRLSKWQQTQLFKLGHVETAPTTTECIEQLRVLHYRRERAIEQLRLLRLVVLRARRRWVRLFTQEEGLQALLALLAPMHDTVQLVAVLDLVLLLLSFVSVLEHLASKVHGERLQELLACVGGPSESVSIKVLQICRIVCVYHQAGHVAFFRAMEHCHAARVVADLLELLDHGADVAQEAALRLLHALLEGDESPQLATFAKRLIAQDVPAWLAMKGDGTEHTRELDTVLAFEAARCLQLLRRYMPPPDLLLDAIQQFQLHAKDHKLETHALKVVTALLSVTEPSAWDALVEQVHPAPVAPLSPRVSDVPAQHHPRYAKYFRMLEVRVPRDLVRQRMIADGVDAALLEAPTTIVSSDIAGLVSPPTSPAPVKPPKGLHWQKWPSSDAIRGTIWEAAPTGNIDADEVHVAFELRAPTSPGHRVLLHPSRAKHIRKLLDAHHLTLLRPSVADALLAGKVDGFTFDQISHVRHVLALPTPAEKAALQSFDGHVALLTHPEGFLRDLLVIPDVERLLDLLATVLRFDSTVQSFERDCTIVSTACKELAESNALHAVLRYVLDLGNHINAGTNRGNAVAFNLLTDLEKLSHVRQATQSTGTALHFLASVLRAQDATLLAFGATLPSLELVTSSHMSASELHAQLQSLHAHVLHVATALDARPPTCCVQTFTLFLEYAATPLSRCDATWGQTMDGLETTMRLFLNLPTDTLRMHAGSFFRGIHRFTEALAAADRENCQPLVLRKSLALPIARPHSPLHRSHSMAS</sequence>
<organism evidence="2 3">
    <name type="scientific">Saprolegnia diclina (strain VS20)</name>
    <dbReference type="NCBI Taxonomy" id="1156394"/>
    <lineage>
        <taxon>Eukaryota</taxon>
        <taxon>Sar</taxon>
        <taxon>Stramenopiles</taxon>
        <taxon>Oomycota</taxon>
        <taxon>Saprolegniomycetes</taxon>
        <taxon>Saprolegniales</taxon>
        <taxon>Saprolegniaceae</taxon>
        <taxon>Saprolegnia</taxon>
    </lineage>
</organism>
<feature type="domain" description="FH2" evidence="1">
    <location>
        <begin position="428"/>
        <end position="813"/>
    </location>
</feature>
<dbReference type="SMART" id="SM00498">
    <property type="entry name" value="FH2"/>
    <property type="match status" value="1"/>
</dbReference>
<dbReference type="InterPro" id="IPR051144">
    <property type="entry name" value="Formin_homology_domain"/>
</dbReference>
<evidence type="ECO:0000259" key="1">
    <source>
        <dbReference type="PROSITE" id="PS51444"/>
    </source>
</evidence>
<dbReference type="SUPFAM" id="SSF101447">
    <property type="entry name" value="Formin homology 2 domain (FH2 domain)"/>
    <property type="match status" value="1"/>
</dbReference>
<dbReference type="GeneID" id="19944878"/>
<dbReference type="RefSeq" id="XP_008608034.1">
    <property type="nucleotide sequence ID" value="XM_008609812.1"/>
</dbReference>
<gene>
    <name evidence="2" type="ORF">SDRG_04151</name>
</gene>
<dbReference type="InParanoid" id="T0S6Q5"/>
<dbReference type="Gene3D" id="1.25.10.10">
    <property type="entry name" value="Leucine-rich Repeat Variant"/>
    <property type="match status" value="1"/>
</dbReference>
<dbReference type="InterPro" id="IPR042201">
    <property type="entry name" value="FH2_Formin_sf"/>
</dbReference>
<dbReference type="SUPFAM" id="SSF48371">
    <property type="entry name" value="ARM repeat"/>
    <property type="match status" value="1"/>
</dbReference>
<dbReference type="PANTHER" id="PTHR45733">
    <property type="entry name" value="FORMIN-J"/>
    <property type="match status" value="1"/>
</dbReference>
<evidence type="ECO:0000313" key="3">
    <source>
        <dbReference type="Proteomes" id="UP000030762"/>
    </source>
</evidence>
<dbReference type="InterPro" id="IPR016024">
    <property type="entry name" value="ARM-type_fold"/>
</dbReference>
<dbReference type="PANTHER" id="PTHR45733:SF31">
    <property type="entry name" value="GENOME ASSEMBLY, CHROMOSOME: II"/>
    <property type="match status" value="1"/>
</dbReference>
<dbReference type="Gene3D" id="1.20.58.2220">
    <property type="entry name" value="Formin, FH2 domain"/>
    <property type="match status" value="1"/>
</dbReference>
<dbReference type="VEuPathDB" id="FungiDB:SDRG_04151"/>
<name>T0S6Q5_SAPDV</name>
<dbReference type="EMBL" id="JH767141">
    <property type="protein sequence ID" value="EQC38442.1"/>
    <property type="molecule type" value="Genomic_DNA"/>
</dbReference>
<dbReference type="InterPro" id="IPR011989">
    <property type="entry name" value="ARM-like"/>
</dbReference>
<dbReference type="eggNOG" id="KOG1922">
    <property type="taxonomic scope" value="Eukaryota"/>
</dbReference>
<dbReference type="GO" id="GO:0071203">
    <property type="term" value="C:WASH complex"/>
    <property type="evidence" value="ECO:0007669"/>
    <property type="project" value="InterPro"/>
</dbReference>
<dbReference type="AlphaFoldDB" id="T0S6Q5"/>
<dbReference type="STRING" id="1156394.T0S6Q5"/>
<dbReference type="Pfam" id="PF02181">
    <property type="entry name" value="FH2"/>
    <property type="match status" value="1"/>
</dbReference>
<dbReference type="InterPro" id="IPR015425">
    <property type="entry name" value="FH2_Formin"/>
</dbReference>
<dbReference type="InterPro" id="IPR019309">
    <property type="entry name" value="WASHC3"/>
</dbReference>
<dbReference type="OMA" id="NHINAGT"/>
<dbReference type="Pfam" id="PF10152">
    <property type="entry name" value="CCDC53"/>
    <property type="match status" value="1"/>
</dbReference>
<accession>T0S6Q5</accession>
<dbReference type="Proteomes" id="UP000030762">
    <property type="component" value="Unassembled WGS sequence"/>
</dbReference>
<reference evidence="2 3" key="1">
    <citation type="submission" date="2012-04" db="EMBL/GenBank/DDBJ databases">
        <title>The Genome Sequence of Saprolegnia declina VS20.</title>
        <authorList>
            <consortium name="The Broad Institute Genome Sequencing Platform"/>
            <person name="Russ C."/>
            <person name="Nusbaum C."/>
            <person name="Tyler B."/>
            <person name="van West P."/>
            <person name="Dieguez-Uribeondo J."/>
            <person name="de Bruijn I."/>
            <person name="Tripathy S."/>
            <person name="Jiang R."/>
            <person name="Young S.K."/>
            <person name="Zeng Q."/>
            <person name="Gargeya S."/>
            <person name="Fitzgerald M."/>
            <person name="Haas B."/>
            <person name="Abouelleil A."/>
            <person name="Alvarado L."/>
            <person name="Arachchi H.M."/>
            <person name="Berlin A."/>
            <person name="Chapman S.B."/>
            <person name="Goldberg J."/>
            <person name="Griggs A."/>
            <person name="Gujja S."/>
            <person name="Hansen M."/>
            <person name="Howarth C."/>
            <person name="Imamovic A."/>
            <person name="Larimer J."/>
            <person name="McCowen C."/>
            <person name="Montmayeur A."/>
            <person name="Murphy C."/>
            <person name="Neiman D."/>
            <person name="Pearson M."/>
            <person name="Priest M."/>
            <person name="Roberts A."/>
            <person name="Saif S."/>
            <person name="Shea T."/>
            <person name="Sisk P."/>
            <person name="Sykes S."/>
            <person name="Wortman J."/>
            <person name="Nusbaum C."/>
            <person name="Birren B."/>
        </authorList>
    </citation>
    <scope>NUCLEOTIDE SEQUENCE [LARGE SCALE GENOMIC DNA]</scope>
    <source>
        <strain evidence="2 3">VS20</strain>
    </source>
</reference>
<evidence type="ECO:0000313" key="2">
    <source>
        <dbReference type="EMBL" id="EQC38442.1"/>
    </source>
</evidence>
<dbReference type="PROSITE" id="PS51444">
    <property type="entry name" value="FH2"/>
    <property type="match status" value="1"/>
</dbReference>
<dbReference type="OrthoDB" id="1668162at2759"/>